<dbReference type="EMBL" id="BMCM01000003">
    <property type="protein sequence ID" value="GGD79498.1"/>
    <property type="molecule type" value="Genomic_DNA"/>
</dbReference>
<accession>A0ABQ1RU68</accession>
<organism evidence="2 3">
    <name type="scientific">Microbacterium murale</name>
    <dbReference type="NCBI Taxonomy" id="1081040"/>
    <lineage>
        <taxon>Bacteria</taxon>
        <taxon>Bacillati</taxon>
        <taxon>Actinomycetota</taxon>
        <taxon>Actinomycetes</taxon>
        <taxon>Micrococcales</taxon>
        <taxon>Microbacteriaceae</taxon>
        <taxon>Microbacterium</taxon>
    </lineage>
</organism>
<reference evidence="3" key="1">
    <citation type="journal article" date="2019" name="Int. J. Syst. Evol. Microbiol.">
        <title>The Global Catalogue of Microorganisms (GCM) 10K type strain sequencing project: providing services to taxonomists for standard genome sequencing and annotation.</title>
        <authorList>
            <consortium name="The Broad Institute Genomics Platform"/>
            <consortium name="The Broad Institute Genome Sequencing Center for Infectious Disease"/>
            <person name="Wu L."/>
            <person name="Ma J."/>
        </authorList>
    </citation>
    <scope>NUCLEOTIDE SEQUENCE [LARGE SCALE GENOMIC DNA]</scope>
    <source>
        <strain evidence="3">CCM 7640</strain>
    </source>
</reference>
<dbReference type="Pfam" id="PF00583">
    <property type="entry name" value="Acetyltransf_1"/>
    <property type="match status" value="1"/>
</dbReference>
<dbReference type="Proteomes" id="UP000629365">
    <property type="component" value="Unassembled WGS sequence"/>
</dbReference>
<dbReference type="PROSITE" id="PS51186">
    <property type="entry name" value="GNAT"/>
    <property type="match status" value="1"/>
</dbReference>
<feature type="domain" description="N-acetyltransferase" evidence="1">
    <location>
        <begin position="1"/>
        <end position="157"/>
    </location>
</feature>
<gene>
    <name evidence="2" type="ORF">GCM10007269_22950</name>
</gene>
<keyword evidence="3" id="KW-1185">Reference proteome</keyword>
<evidence type="ECO:0000259" key="1">
    <source>
        <dbReference type="PROSITE" id="PS51186"/>
    </source>
</evidence>
<dbReference type="Gene3D" id="3.40.630.30">
    <property type="match status" value="1"/>
</dbReference>
<dbReference type="SUPFAM" id="SSF55729">
    <property type="entry name" value="Acyl-CoA N-acyltransferases (Nat)"/>
    <property type="match status" value="1"/>
</dbReference>
<protein>
    <recommendedName>
        <fullName evidence="1">N-acetyltransferase domain-containing protein</fullName>
    </recommendedName>
</protein>
<dbReference type="CDD" id="cd04301">
    <property type="entry name" value="NAT_SF"/>
    <property type="match status" value="1"/>
</dbReference>
<name>A0ABQ1RU68_9MICO</name>
<sequence length="232" mass="24901">MSVRVESASDMGPLERAYVEILAPSFPASELTPRSAFLAQARSGELVALVAWIDDVPCGVIVGERAGSTMLIAWLAVRADLRGRGVGSALLDAGKEEWMRSPDVELVLAELERPDMHVADEAFGDPRRRIRFYAGHGAAALDLPYYQPSITEGMPRVRGLILALVASRTTAATTATPRMLEAVEAAAVRSYLLETFGSPADADAETARIHTAAGAQEGIRLVALDDYREIPV</sequence>
<dbReference type="RefSeq" id="WP_188436697.1">
    <property type="nucleotide sequence ID" value="NZ_BMCM01000003.1"/>
</dbReference>
<comment type="caution">
    <text evidence="2">The sequence shown here is derived from an EMBL/GenBank/DDBJ whole genome shotgun (WGS) entry which is preliminary data.</text>
</comment>
<evidence type="ECO:0000313" key="3">
    <source>
        <dbReference type="Proteomes" id="UP000629365"/>
    </source>
</evidence>
<dbReference type="InterPro" id="IPR016181">
    <property type="entry name" value="Acyl_CoA_acyltransferase"/>
</dbReference>
<dbReference type="InterPro" id="IPR000182">
    <property type="entry name" value="GNAT_dom"/>
</dbReference>
<evidence type="ECO:0000313" key="2">
    <source>
        <dbReference type="EMBL" id="GGD79498.1"/>
    </source>
</evidence>
<proteinExistence type="predicted"/>